<gene>
    <name evidence="4" type="ORF">FZD51_07725</name>
</gene>
<dbReference type="SUPFAM" id="SSF46785">
    <property type="entry name" value="Winged helix' DNA-binding domain"/>
    <property type="match status" value="1"/>
</dbReference>
<evidence type="ECO:0000256" key="3">
    <source>
        <dbReference type="ARBA" id="ARBA00022629"/>
    </source>
</evidence>
<protein>
    <submittedName>
        <fullName evidence="4">ROK family protein</fullName>
    </submittedName>
</protein>
<sequence length="368" mass="40825">MLTKGPGILREQNQKKILSLLRKYKQTSRKDLAKWMGVSKNTVSIIVDQYINEGIIREVGVKDLQKAGRPKILIEMNADAYHAIGMAIHHNGIEYVVTNYYLETLKSGFIEVEGRDITAVCEKIICIAESLINEFTNVLGIGIGVPGIVNSQEGIVYESTNLQWKNVNISDKLKGSIQVSLVIQNNVKMASLCSSVYDEDIDASSFFYIRIGDGIGGAFIIDGSIWNGESFTSGEIGHISVDPNGPLCGCGQMGCLEKMISRKVFNEWQTSLNGISRDERERKTEQQLQHYGTLLGVSLISILNLINPGKIVIDSPYNQYGIFQSSVRDYLDQNALRIPSFQTHIYFNKEAFSQTVGAATAVIHQFEG</sequence>
<dbReference type="Pfam" id="PF00480">
    <property type="entry name" value="ROK"/>
    <property type="match status" value="1"/>
</dbReference>
<dbReference type="InterPro" id="IPR036390">
    <property type="entry name" value="WH_DNA-bd_sf"/>
</dbReference>
<name>A0A5D4RKY3_9BACI</name>
<dbReference type="InterPro" id="IPR049874">
    <property type="entry name" value="ROK_cs"/>
</dbReference>
<dbReference type="Gene3D" id="3.30.420.40">
    <property type="match status" value="2"/>
</dbReference>
<dbReference type="Gene3D" id="1.10.10.10">
    <property type="entry name" value="Winged helix-like DNA-binding domain superfamily/Winged helix DNA-binding domain"/>
    <property type="match status" value="1"/>
</dbReference>
<reference evidence="4 5" key="1">
    <citation type="submission" date="2019-08" db="EMBL/GenBank/DDBJ databases">
        <title>Bacillus genomes from the desert of Cuatro Cienegas, Coahuila.</title>
        <authorList>
            <person name="Olmedo-Alvarez G."/>
        </authorList>
    </citation>
    <scope>NUCLEOTIDE SEQUENCE [LARGE SCALE GENOMIC DNA]</scope>
    <source>
        <strain evidence="4 5">CH446_14T</strain>
    </source>
</reference>
<keyword evidence="3" id="KW-0119">Carbohydrate metabolism</keyword>
<dbReference type="PROSITE" id="PS01125">
    <property type="entry name" value="ROK"/>
    <property type="match status" value="1"/>
</dbReference>
<accession>A0A5D4RKY3</accession>
<proteinExistence type="inferred from homology"/>
<evidence type="ECO:0000256" key="2">
    <source>
        <dbReference type="ARBA" id="ARBA00006479"/>
    </source>
</evidence>
<organism evidence="4 5">
    <name type="scientific">Bacillus infantis</name>
    <dbReference type="NCBI Taxonomy" id="324767"/>
    <lineage>
        <taxon>Bacteria</taxon>
        <taxon>Bacillati</taxon>
        <taxon>Bacillota</taxon>
        <taxon>Bacilli</taxon>
        <taxon>Bacillales</taxon>
        <taxon>Bacillaceae</taxon>
        <taxon>Bacillus</taxon>
    </lineage>
</organism>
<dbReference type="GO" id="GO:0042732">
    <property type="term" value="P:D-xylose metabolic process"/>
    <property type="evidence" value="ECO:0007669"/>
    <property type="project" value="UniProtKB-KW"/>
</dbReference>
<dbReference type="PANTHER" id="PTHR18964:SF149">
    <property type="entry name" value="BIFUNCTIONAL UDP-N-ACETYLGLUCOSAMINE 2-EPIMERASE_N-ACETYLMANNOSAMINE KINASE"/>
    <property type="match status" value="1"/>
</dbReference>
<dbReference type="InterPro" id="IPR000600">
    <property type="entry name" value="ROK"/>
</dbReference>
<dbReference type="EMBL" id="VTER01000003">
    <property type="protein sequence ID" value="TYS50418.1"/>
    <property type="molecule type" value="Genomic_DNA"/>
</dbReference>
<comment type="caution">
    <text evidence="4">The sequence shown here is derived from an EMBL/GenBank/DDBJ whole genome shotgun (WGS) entry which is preliminary data.</text>
</comment>
<dbReference type="InterPro" id="IPR036388">
    <property type="entry name" value="WH-like_DNA-bd_sf"/>
</dbReference>
<comment type="function">
    <text evidence="1">Transcriptional repressor of xylose-utilizing enzymes.</text>
</comment>
<evidence type="ECO:0000256" key="1">
    <source>
        <dbReference type="ARBA" id="ARBA00002486"/>
    </source>
</evidence>
<dbReference type="Pfam" id="PF13412">
    <property type="entry name" value="HTH_24"/>
    <property type="match status" value="1"/>
</dbReference>
<dbReference type="AlphaFoldDB" id="A0A5D4RKY3"/>
<evidence type="ECO:0000313" key="5">
    <source>
        <dbReference type="Proteomes" id="UP000322139"/>
    </source>
</evidence>
<dbReference type="RefSeq" id="WP_148974220.1">
    <property type="nucleotide sequence ID" value="NZ_VTER01000003.1"/>
</dbReference>
<dbReference type="PANTHER" id="PTHR18964">
    <property type="entry name" value="ROK (REPRESSOR, ORF, KINASE) FAMILY"/>
    <property type="match status" value="1"/>
</dbReference>
<keyword evidence="3" id="KW-0859">Xylose metabolism</keyword>
<evidence type="ECO:0000313" key="4">
    <source>
        <dbReference type="EMBL" id="TYS50418.1"/>
    </source>
</evidence>
<comment type="similarity">
    <text evidence="2">Belongs to the ROK (NagC/XylR) family.</text>
</comment>
<dbReference type="Proteomes" id="UP000322139">
    <property type="component" value="Unassembled WGS sequence"/>
</dbReference>
<dbReference type="SUPFAM" id="SSF53067">
    <property type="entry name" value="Actin-like ATPase domain"/>
    <property type="match status" value="1"/>
</dbReference>
<dbReference type="InterPro" id="IPR043129">
    <property type="entry name" value="ATPase_NBD"/>
</dbReference>